<keyword evidence="2" id="KW-0489">Methyltransferase</keyword>
<dbReference type="CDD" id="cd02440">
    <property type="entry name" value="AdoMet_MTases"/>
    <property type="match status" value="1"/>
</dbReference>
<sequence length="224" mass="26339">MEMTQKNSYSRLMNRYDDVMTGRKWWSWLYMHCLWKTDDNAVAREVLEMIPDNFSGTMLDVPVGTAVFTCDKYRQMTNAEITGVDYSREMLDIARSRFDKARIKHVALWQGDVGDLPFPSEHFDLVLSMNGFHVFPEKERAFAEVFRVLNPGGTFCGCFYIKGERRPADWFVRKVLDKRGLFIPPHYTRRQAEDKLRSLFEANVEIRNERSILIFKCVKPDADR</sequence>
<gene>
    <name evidence="2" type="ORF">HMPREF9135_1160</name>
</gene>
<dbReference type="AlphaFoldDB" id="U2P5U9"/>
<keyword evidence="2" id="KW-0808">Transferase</keyword>
<name>U2P5U9_9BACT</name>
<dbReference type="Proteomes" id="UP000016648">
    <property type="component" value="Unassembled WGS sequence"/>
</dbReference>
<evidence type="ECO:0000313" key="3">
    <source>
        <dbReference type="Proteomes" id="UP000016648"/>
    </source>
</evidence>
<dbReference type="GO" id="GO:0032259">
    <property type="term" value="P:methylation"/>
    <property type="evidence" value="ECO:0007669"/>
    <property type="project" value="UniProtKB-KW"/>
</dbReference>
<dbReference type="InterPro" id="IPR041698">
    <property type="entry name" value="Methyltransf_25"/>
</dbReference>
<dbReference type="PANTHER" id="PTHR43591">
    <property type="entry name" value="METHYLTRANSFERASE"/>
    <property type="match status" value="1"/>
</dbReference>
<keyword evidence="3" id="KW-1185">Reference proteome</keyword>
<protein>
    <submittedName>
        <fullName evidence="2">Methyltransferase domain protein</fullName>
    </submittedName>
</protein>
<dbReference type="RefSeq" id="WP_021589905.1">
    <property type="nucleotide sequence ID" value="NZ_AWEY01000029.1"/>
</dbReference>
<dbReference type="InterPro" id="IPR029063">
    <property type="entry name" value="SAM-dependent_MTases_sf"/>
</dbReference>
<organism evidence="2 3">
    <name type="scientific">Segatella baroniae F0067</name>
    <dbReference type="NCBI Taxonomy" id="1115809"/>
    <lineage>
        <taxon>Bacteria</taxon>
        <taxon>Pseudomonadati</taxon>
        <taxon>Bacteroidota</taxon>
        <taxon>Bacteroidia</taxon>
        <taxon>Bacteroidales</taxon>
        <taxon>Prevotellaceae</taxon>
        <taxon>Segatella</taxon>
    </lineage>
</organism>
<dbReference type="Pfam" id="PF13649">
    <property type="entry name" value="Methyltransf_25"/>
    <property type="match status" value="1"/>
</dbReference>
<proteinExistence type="predicted"/>
<reference evidence="2 3" key="1">
    <citation type="submission" date="2013-08" db="EMBL/GenBank/DDBJ databases">
        <authorList>
            <person name="Durkin A.S."/>
            <person name="Haft D.R."/>
            <person name="McCorrison J."/>
            <person name="Torralba M."/>
            <person name="Gillis M."/>
            <person name="Haft D.H."/>
            <person name="Methe B."/>
            <person name="Sutton G."/>
            <person name="Nelson K.E."/>
        </authorList>
    </citation>
    <scope>NUCLEOTIDE SEQUENCE [LARGE SCALE GENOMIC DNA]</scope>
    <source>
        <strain evidence="2 3">F0067</strain>
    </source>
</reference>
<feature type="domain" description="Methyltransferase" evidence="1">
    <location>
        <begin position="59"/>
        <end position="153"/>
    </location>
</feature>
<evidence type="ECO:0000313" key="2">
    <source>
        <dbReference type="EMBL" id="ERK39089.1"/>
    </source>
</evidence>
<accession>U2P5U9</accession>
<dbReference type="SUPFAM" id="SSF53335">
    <property type="entry name" value="S-adenosyl-L-methionine-dependent methyltransferases"/>
    <property type="match status" value="1"/>
</dbReference>
<evidence type="ECO:0000259" key="1">
    <source>
        <dbReference type="Pfam" id="PF13649"/>
    </source>
</evidence>
<dbReference type="EMBL" id="AWEY01000029">
    <property type="protein sequence ID" value="ERK39089.1"/>
    <property type="molecule type" value="Genomic_DNA"/>
</dbReference>
<dbReference type="GO" id="GO:0008168">
    <property type="term" value="F:methyltransferase activity"/>
    <property type="evidence" value="ECO:0007669"/>
    <property type="project" value="UniProtKB-KW"/>
</dbReference>
<dbReference type="Gene3D" id="3.40.50.150">
    <property type="entry name" value="Vaccinia Virus protein VP39"/>
    <property type="match status" value="1"/>
</dbReference>
<comment type="caution">
    <text evidence="2">The sequence shown here is derived from an EMBL/GenBank/DDBJ whole genome shotgun (WGS) entry which is preliminary data.</text>
</comment>
<dbReference type="PATRIC" id="fig|1115809.3.peg.1538"/>